<evidence type="ECO:0000259" key="1">
    <source>
        <dbReference type="Pfam" id="PF01636"/>
    </source>
</evidence>
<dbReference type="AlphaFoldDB" id="A0A7X6IDL3"/>
<comment type="caution">
    <text evidence="2">The sequence shown here is derived from an EMBL/GenBank/DDBJ whole genome shotgun (WGS) entry which is preliminary data.</text>
</comment>
<dbReference type="EMBL" id="VTOW01000013">
    <property type="protein sequence ID" value="NKE73808.1"/>
    <property type="molecule type" value="Genomic_DNA"/>
</dbReference>
<dbReference type="Proteomes" id="UP000534783">
    <property type="component" value="Unassembled WGS sequence"/>
</dbReference>
<keyword evidence="3" id="KW-1185">Reference proteome</keyword>
<organism evidence="2 3">
    <name type="scientific">Candidatus Manganitrophus noduliformans</name>
    <dbReference type="NCBI Taxonomy" id="2606439"/>
    <lineage>
        <taxon>Bacteria</taxon>
        <taxon>Pseudomonadati</taxon>
        <taxon>Nitrospirota</taxon>
        <taxon>Nitrospiria</taxon>
        <taxon>Candidatus Troglogloeales</taxon>
        <taxon>Candidatus Manganitrophaceae</taxon>
        <taxon>Candidatus Manganitrophus</taxon>
    </lineage>
</organism>
<dbReference type="InterPro" id="IPR011009">
    <property type="entry name" value="Kinase-like_dom_sf"/>
</dbReference>
<protein>
    <submittedName>
        <fullName evidence="2">Phosphotransferase</fullName>
    </submittedName>
</protein>
<dbReference type="InterPro" id="IPR002575">
    <property type="entry name" value="Aminoglycoside_PTrfase"/>
</dbReference>
<dbReference type="GO" id="GO:0016740">
    <property type="term" value="F:transferase activity"/>
    <property type="evidence" value="ECO:0007669"/>
    <property type="project" value="UniProtKB-KW"/>
</dbReference>
<evidence type="ECO:0000313" key="3">
    <source>
        <dbReference type="Proteomes" id="UP000534783"/>
    </source>
</evidence>
<evidence type="ECO:0000313" key="2">
    <source>
        <dbReference type="EMBL" id="NKE73808.1"/>
    </source>
</evidence>
<accession>A0A7X6IDL3</accession>
<proteinExistence type="predicted"/>
<dbReference type="RefSeq" id="WP_168063772.1">
    <property type="nucleotide sequence ID" value="NZ_VTOW01000013.1"/>
</dbReference>
<dbReference type="SUPFAM" id="SSF56112">
    <property type="entry name" value="Protein kinase-like (PK-like)"/>
    <property type="match status" value="1"/>
</dbReference>
<dbReference type="Pfam" id="PF01636">
    <property type="entry name" value="APH"/>
    <property type="match status" value="1"/>
</dbReference>
<dbReference type="Gene3D" id="3.90.1200.10">
    <property type="match status" value="1"/>
</dbReference>
<sequence length="362" mass="41614">MPDLREETLGAYLESLFGSPVKIVGLAPLGEPIQSGALKGYGYGVPIDVRYEAAGRRRRAVLETMSPGPFGHEEMADRAQAMLWEHGAFNRLPRHAPSIDVGGFQRDGSLLSLGKVEEPFLLMEYVEGQGYFQDLIRLRDGGALTERDLARAEALCDYLVEIHRLRGPDPGLYVRRIRELVGHGECIMGLIDSYPPRHGFITAALLEEIERRCVAWRWRLKGRTHRLRQVHGDFHPWNILFREGSDFTVLDRSRGEWGDPADDVSCLTMNYLFFSLQRSGRLEGDFEVIFRRFWRRYLERSNDRELLEVVAPFFVFRGLVMASPLWYPNLAEEVRRKLFAFMQAVMDAPVFDPERVNEYCGE</sequence>
<feature type="domain" description="Aminoglycoside phosphotransferase" evidence="1">
    <location>
        <begin position="80"/>
        <end position="270"/>
    </location>
</feature>
<name>A0A7X6IDL3_9BACT</name>
<reference evidence="2 3" key="1">
    <citation type="journal article" date="2020" name="Nature">
        <title>Bacterial chemolithoautotrophy via manganese oxidation.</title>
        <authorList>
            <person name="Yu H."/>
            <person name="Leadbetter J.R."/>
        </authorList>
    </citation>
    <scope>NUCLEOTIDE SEQUENCE [LARGE SCALE GENOMIC DNA]</scope>
    <source>
        <strain evidence="2 3">Mn-1</strain>
    </source>
</reference>
<gene>
    <name evidence="2" type="ORF">MNODULE_23950</name>
</gene>
<keyword evidence="2" id="KW-0808">Transferase</keyword>